<evidence type="ECO:0000256" key="3">
    <source>
        <dbReference type="ARBA" id="ARBA00011838"/>
    </source>
</evidence>
<evidence type="ECO:0000256" key="9">
    <source>
        <dbReference type="ARBA" id="ARBA00035207"/>
    </source>
</evidence>
<evidence type="ECO:0000256" key="5">
    <source>
        <dbReference type="ARBA" id="ARBA00022884"/>
    </source>
</evidence>
<evidence type="ECO:0000313" key="15">
    <source>
        <dbReference type="Proteomes" id="UP000198660"/>
    </source>
</evidence>
<evidence type="ECO:0000256" key="12">
    <source>
        <dbReference type="RuleBase" id="RU004006"/>
    </source>
</evidence>
<dbReference type="HAMAP" id="MF_01331_B">
    <property type="entry name" value="Ribosomal_uL22_B"/>
    <property type="match status" value="1"/>
</dbReference>
<dbReference type="EMBL" id="FPAA01000009">
    <property type="protein sequence ID" value="SFS84614.1"/>
    <property type="molecule type" value="Genomic_DNA"/>
</dbReference>
<dbReference type="AlphaFoldDB" id="A0A1I6T5X5"/>
<accession>A0A1I6T5X5</accession>
<comment type="function">
    <text evidence="8">This protein binds specifically to 23S rRNA; its binding is stimulated by other ribosomal proteins, e.g. L4, L17, and L20. It is important during the early stages of 50S assembly. It makes multiple contacts with different domains of the 23S rRNA in the assembled 50S subunit and ribosome.</text>
</comment>
<dbReference type="SUPFAM" id="SSF54843">
    <property type="entry name" value="Ribosomal protein L22"/>
    <property type="match status" value="1"/>
</dbReference>
<dbReference type="PANTHER" id="PTHR13501">
    <property type="entry name" value="CHLOROPLAST 50S RIBOSOMAL PROTEIN L22-RELATED"/>
    <property type="match status" value="1"/>
</dbReference>
<dbReference type="NCBIfam" id="TIGR01044">
    <property type="entry name" value="rplV_bact"/>
    <property type="match status" value="1"/>
</dbReference>
<keyword evidence="5 10" id="KW-0694">RNA-binding</keyword>
<name>A0A1I6T5X5_9BACL</name>
<dbReference type="InterPro" id="IPR047867">
    <property type="entry name" value="Ribosomal_uL22_bac/org-type"/>
</dbReference>
<dbReference type="InterPro" id="IPR001063">
    <property type="entry name" value="Ribosomal_uL22"/>
</dbReference>
<dbReference type="Gene3D" id="3.90.470.10">
    <property type="entry name" value="Ribosomal protein L22/L17"/>
    <property type="match status" value="1"/>
</dbReference>
<keyword evidence="6 10" id="KW-0689">Ribosomal protein</keyword>
<evidence type="ECO:0000256" key="4">
    <source>
        <dbReference type="ARBA" id="ARBA00022730"/>
    </source>
</evidence>
<reference evidence="15" key="1">
    <citation type="submission" date="2016-10" db="EMBL/GenBank/DDBJ databases">
        <authorList>
            <person name="Varghese N."/>
            <person name="Submissions S."/>
        </authorList>
    </citation>
    <scope>NUCLEOTIDE SEQUENCE [LARGE SCALE GENOMIC DNA]</scope>
    <source>
        <strain evidence="15">DSM 45789</strain>
    </source>
</reference>
<dbReference type="InterPro" id="IPR018260">
    <property type="entry name" value="Ribosomal_uL22_CS"/>
</dbReference>
<dbReference type="Proteomes" id="UP000198660">
    <property type="component" value="Unassembled WGS sequence"/>
</dbReference>
<evidence type="ECO:0000256" key="10">
    <source>
        <dbReference type="HAMAP-Rule" id="MF_01331"/>
    </source>
</evidence>
<dbReference type="GO" id="GO:0003735">
    <property type="term" value="F:structural constituent of ribosome"/>
    <property type="evidence" value="ECO:0007669"/>
    <property type="project" value="InterPro"/>
</dbReference>
<evidence type="ECO:0000256" key="1">
    <source>
        <dbReference type="ARBA" id="ARBA00003478"/>
    </source>
</evidence>
<protein>
    <recommendedName>
        <fullName evidence="9 10">Large ribosomal subunit protein uL22</fullName>
    </recommendedName>
</protein>
<evidence type="ECO:0000256" key="8">
    <source>
        <dbReference type="ARBA" id="ARBA00025084"/>
    </source>
</evidence>
<evidence type="ECO:0000256" key="11">
    <source>
        <dbReference type="RuleBase" id="RU004005"/>
    </source>
</evidence>
<dbReference type="FunFam" id="3.90.470.10:FF:000001">
    <property type="entry name" value="50S ribosomal protein L22"/>
    <property type="match status" value="1"/>
</dbReference>
<comment type="function">
    <text evidence="1 10">The globular domain of the protein is located near the polypeptide exit tunnel on the outside of the subunit, while an extended beta-hairpin is found that lines the wall of the exit tunnel in the center of the 70S ribosome.</text>
</comment>
<dbReference type="PROSITE" id="PS00464">
    <property type="entry name" value="RIBOSOMAL_L22"/>
    <property type="match status" value="1"/>
</dbReference>
<comment type="function">
    <text evidence="10 13">This protein binds specifically to 23S rRNA; its binding is stimulated by other ribosomal proteins, e.g., L4, L17, and L20. It is important during the early stages of 50S assembly. It makes multiple contacts with different domains of the 23S rRNA in the assembled 50S subunit and ribosome.</text>
</comment>
<proteinExistence type="inferred from homology"/>
<evidence type="ECO:0000256" key="13">
    <source>
        <dbReference type="RuleBase" id="RU004008"/>
    </source>
</evidence>
<dbReference type="GO" id="GO:0006412">
    <property type="term" value="P:translation"/>
    <property type="evidence" value="ECO:0007669"/>
    <property type="project" value="UniProtKB-UniRule"/>
</dbReference>
<evidence type="ECO:0000256" key="6">
    <source>
        <dbReference type="ARBA" id="ARBA00022980"/>
    </source>
</evidence>
<evidence type="ECO:0000313" key="14">
    <source>
        <dbReference type="EMBL" id="SFS84614.1"/>
    </source>
</evidence>
<dbReference type="PANTHER" id="PTHR13501:SF8">
    <property type="entry name" value="LARGE RIBOSOMAL SUBUNIT PROTEIN UL22M"/>
    <property type="match status" value="1"/>
</dbReference>
<dbReference type="GO" id="GO:0019843">
    <property type="term" value="F:rRNA binding"/>
    <property type="evidence" value="ECO:0007669"/>
    <property type="project" value="UniProtKB-UniRule"/>
</dbReference>
<keyword evidence="4 10" id="KW-0699">rRNA-binding</keyword>
<dbReference type="CDD" id="cd00336">
    <property type="entry name" value="Ribosomal_L22"/>
    <property type="match status" value="1"/>
</dbReference>
<sequence length="113" mass="12473">MEATQAKAMARQVRIAPRKARLVIDLIRGKSVGEALAILKFTPRAASPIIEKVLKSAIANAEHNYSLNPDNLVVETAMVDEGPTMKRFRPRAQGRASRINKRTSHITVVVSEK</sequence>
<dbReference type="GO" id="GO:0022625">
    <property type="term" value="C:cytosolic large ribosomal subunit"/>
    <property type="evidence" value="ECO:0007669"/>
    <property type="project" value="TreeGrafter"/>
</dbReference>
<comment type="similarity">
    <text evidence="2 10 11">Belongs to the universal ribosomal protein uL22 family.</text>
</comment>
<dbReference type="OrthoDB" id="9805969at2"/>
<dbReference type="Pfam" id="PF00237">
    <property type="entry name" value="Ribosomal_L22"/>
    <property type="match status" value="1"/>
</dbReference>
<comment type="subunit">
    <text evidence="3 10 12">Part of the 50S ribosomal subunit.</text>
</comment>
<organism evidence="14 15">
    <name type="scientific">Marininema halotolerans</name>
    <dbReference type="NCBI Taxonomy" id="1155944"/>
    <lineage>
        <taxon>Bacteria</taxon>
        <taxon>Bacillati</taxon>
        <taxon>Bacillota</taxon>
        <taxon>Bacilli</taxon>
        <taxon>Bacillales</taxon>
        <taxon>Thermoactinomycetaceae</taxon>
        <taxon>Marininema</taxon>
    </lineage>
</organism>
<keyword evidence="7 10" id="KW-0687">Ribonucleoprotein</keyword>
<gene>
    <name evidence="10" type="primary">rplV</name>
    <name evidence="14" type="ORF">SAMN05444972_10941</name>
</gene>
<dbReference type="InterPro" id="IPR005727">
    <property type="entry name" value="Ribosomal_uL22_bac/chlpt-type"/>
</dbReference>
<dbReference type="InterPro" id="IPR036394">
    <property type="entry name" value="Ribosomal_uL22_sf"/>
</dbReference>
<keyword evidence="15" id="KW-1185">Reference proteome</keyword>
<evidence type="ECO:0000256" key="2">
    <source>
        <dbReference type="ARBA" id="ARBA00009451"/>
    </source>
</evidence>
<evidence type="ECO:0000256" key="7">
    <source>
        <dbReference type="ARBA" id="ARBA00023274"/>
    </source>
</evidence>